<dbReference type="PROSITE" id="PS51746">
    <property type="entry name" value="PPM_2"/>
    <property type="match status" value="1"/>
</dbReference>
<dbReference type="InterPro" id="IPR036457">
    <property type="entry name" value="PPM-type-like_dom_sf"/>
</dbReference>
<proteinExistence type="inferred from homology"/>
<evidence type="ECO:0000313" key="4">
    <source>
        <dbReference type="EMBL" id="PPR04630.1"/>
    </source>
</evidence>
<dbReference type="STRING" id="231916.A0A409YNL3"/>
<dbReference type="PANTHER" id="PTHR12320">
    <property type="entry name" value="PROTEIN PHOSPHATASE 2C"/>
    <property type="match status" value="1"/>
</dbReference>
<dbReference type="SMART" id="SM00332">
    <property type="entry name" value="PP2Cc"/>
    <property type="match status" value="1"/>
</dbReference>
<comment type="cofactor">
    <cofactor evidence="1">
        <name>Mn(2+)</name>
        <dbReference type="ChEBI" id="CHEBI:29035"/>
    </cofactor>
</comment>
<evidence type="ECO:0000256" key="2">
    <source>
        <dbReference type="SAM" id="MobiDB-lite"/>
    </source>
</evidence>
<sequence>MSRMRQRLQLYNVLPRVRSNSLSTLTVTQPTSTSRPVLPTPPRLPSEAPKQSQHSQLALTQPTPGLHPPLFPANPPLSPNFNPTPTQSTSSLTPATTEIPRAHKRQRLQYQLDVGAYGIPKHRPGPRSFHTNAPTSSSAYPHTSLSVQVGEDAYFVRDNAMGIADGVGGWAKCASHSAQQPTPSALFSRRLMHFCSAEIEALESRSDALPNSARPPTTQFSFQHHLKPRPPPPPNHYDVFSFSELEDSLHSSLEELSEGIDVLNILERAYDSTVKSHVVPSSPTPTPLTTGSSTALLAVLDHPPASSGPLPQSPEAPHKNYAAGSIYQPNFLAEPRTQPHADSSLGQVEAEPTAEQYDAVIRIAHLGDCMGMLVRGDKIVWRSDEMWWGYNHPLQLGPPSSNSIPTNPTAPIPLPVKPHTFTLPVRQDDILILASDGLSDNLWDEDVLDEVLKFRQNESWGFSDSQKGDSHQAQILRRKAFAGMLSEALCSRAKRVSETRPSSSARRRRPASPPRRFSVIAEETEGQATTADQLSSSAPSSPTISLVTSEQQVDQPEDEFEIPFARRARLAGKSFRGGKHDDISVIVAVISPSSSAPSDATSTSTSTGKSSTAPASSASGIEARL</sequence>
<feature type="compositionally biased region" description="Polar residues" evidence="2">
    <location>
        <begin position="49"/>
        <end position="63"/>
    </location>
</feature>
<dbReference type="GO" id="GO:0046872">
    <property type="term" value="F:metal ion binding"/>
    <property type="evidence" value="ECO:0007669"/>
    <property type="project" value="UniProtKB-UniRule"/>
</dbReference>
<reference evidence="4 5" key="1">
    <citation type="journal article" date="2018" name="Evol. Lett.">
        <title>Horizontal gene cluster transfer increased hallucinogenic mushroom diversity.</title>
        <authorList>
            <person name="Reynolds H.T."/>
            <person name="Vijayakumar V."/>
            <person name="Gluck-Thaler E."/>
            <person name="Korotkin H.B."/>
            <person name="Matheny P.B."/>
            <person name="Slot J.C."/>
        </authorList>
    </citation>
    <scope>NUCLEOTIDE SEQUENCE [LARGE SCALE GENOMIC DNA]</scope>
    <source>
        <strain evidence="4 5">SRW20</strain>
    </source>
</reference>
<evidence type="ECO:0000313" key="5">
    <source>
        <dbReference type="Proteomes" id="UP000284706"/>
    </source>
</evidence>
<dbReference type="Gene3D" id="3.60.40.10">
    <property type="entry name" value="PPM-type phosphatase domain"/>
    <property type="match status" value="1"/>
</dbReference>
<comment type="cofactor">
    <cofactor evidence="1">
        <name>Mg(2+)</name>
        <dbReference type="ChEBI" id="CHEBI:18420"/>
    </cofactor>
</comment>
<organism evidence="4 5">
    <name type="scientific">Gymnopilus dilepis</name>
    <dbReference type="NCBI Taxonomy" id="231916"/>
    <lineage>
        <taxon>Eukaryota</taxon>
        <taxon>Fungi</taxon>
        <taxon>Dikarya</taxon>
        <taxon>Basidiomycota</taxon>
        <taxon>Agaricomycotina</taxon>
        <taxon>Agaricomycetes</taxon>
        <taxon>Agaricomycetidae</taxon>
        <taxon>Agaricales</taxon>
        <taxon>Agaricineae</taxon>
        <taxon>Hymenogastraceae</taxon>
        <taxon>Gymnopilus</taxon>
    </lineage>
</organism>
<dbReference type="AlphaFoldDB" id="A0A409YNL3"/>
<evidence type="ECO:0000256" key="1">
    <source>
        <dbReference type="RuleBase" id="RU366020"/>
    </source>
</evidence>
<feature type="compositionally biased region" description="Low complexity" evidence="2">
    <location>
        <begin position="79"/>
        <end position="95"/>
    </location>
</feature>
<dbReference type="PANTHER" id="PTHR12320:SF84">
    <property type="entry name" value="PROTEIN PHOSPHATASE"/>
    <property type="match status" value="1"/>
</dbReference>
<keyword evidence="5" id="KW-1185">Reference proteome</keyword>
<evidence type="ECO:0000259" key="3">
    <source>
        <dbReference type="PROSITE" id="PS51746"/>
    </source>
</evidence>
<keyword evidence="1" id="KW-0904">Protein phosphatase</keyword>
<dbReference type="OrthoDB" id="60843at2759"/>
<protein>
    <recommendedName>
        <fullName evidence="1">Protein phosphatase</fullName>
        <ecNumber evidence="1">3.1.3.16</ecNumber>
    </recommendedName>
</protein>
<dbReference type="InterPro" id="IPR039123">
    <property type="entry name" value="PPTC7"/>
</dbReference>
<comment type="caution">
    <text evidence="4">The sequence shown here is derived from an EMBL/GenBank/DDBJ whole genome shotgun (WGS) entry which is preliminary data.</text>
</comment>
<accession>A0A409YNL3</accession>
<feature type="compositionally biased region" description="Polar residues" evidence="2">
    <location>
        <begin position="22"/>
        <end position="35"/>
    </location>
</feature>
<feature type="region of interest" description="Disordered" evidence="2">
    <location>
        <begin position="492"/>
        <end position="559"/>
    </location>
</feature>
<keyword evidence="1" id="KW-0479">Metal-binding</keyword>
<dbReference type="EC" id="3.1.3.16" evidence="1"/>
<dbReference type="EMBL" id="NHYE01000589">
    <property type="protein sequence ID" value="PPR04630.1"/>
    <property type="molecule type" value="Genomic_DNA"/>
</dbReference>
<feature type="domain" description="PPM-type phosphatase" evidence="3">
    <location>
        <begin position="137"/>
        <end position="590"/>
    </location>
</feature>
<keyword evidence="1" id="KW-0378">Hydrolase</keyword>
<feature type="compositionally biased region" description="Pro residues" evidence="2">
    <location>
        <begin position="65"/>
        <end position="78"/>
    </location>
</feature>
<feature type="region of interest" description="Disordered" evidence="2">
    <location>
        <begin position="206"/>
        <end position="229"/>
    </location>
</feature>
<dbReference type="InParanoid" id="A0A409YNL3"/>
<name>A0A409YNL3_9AGAR</name>
<dbReference type="Proteomes" id="UP000284706">
    <property type="component" value="Unassembled WGS sequence"/>
</dbReference>
<gene>
    <name evidence="4" type="ORF">CVT26_015009</name>
</gene>
<comment type="similarity">
    <text evidence="1">Belongs to the PP2C family.</text>
</comment>
<dbReference type="InterPro" id="IPR001932">
    <property type="entry name" value="PPM-type_phosphatase-like_dom"/>
</dbReference>
<feature type="compositionally biased region" description="Low complexity" evidence="2">
    <location>
        <begin position="535"/>
        <end position="545"/>
    </location>
</feature>
<dbReference type="GO" id="GO:0004722">
    <property type="term" value="F:protein serine/threonine phosphatase activity"/>
    <property type="evidence" value="ECO:0007669"/>
    <property type="project" value="UniProtKB-EC"/>
</dbReference>
<keyword evidence="1" id="KW-0464">Manganese</keyword>
<comment type="catalytic activity">
    <reaction evidence="1">
        <text>O-phospho-L-threonyl-[protein] + H2O = L-threonyl-[protein] + phosphate</text>
        <dbReference type="Rhea" id="RHEA:47004"/>
        <dbReference type="Rhea" id="RHEA-COMP:11060"/>
        <dbReference type="Rhea" id="RHEA-COMP:11605"/>
        <dbReference type="ChEBI" id="CHEBI:15377"/>
        <dbReference type="ChEBI" id="CHEBI:30013"/>
        <dbReference type="ChEBI" id="CHEBI:43474"/>
        <dbReference type="ChEBI" id="CHEBI:61977"/>
        <dbReference type="EC" id="3.1.3.16"/>
    </reaction>
</comment>
<keyword evidence="1" id="KW-0460">Magnesium</keyword>
<feature type="region of interest" description="Disordered" evidence="2">
    <location>
        <begin position="22"/>
        <end position="95"/>
    </location>
</feature>
<comment type="catalytic activity">
    <reaction evidence="1">
        <text>O-phospho-L-seryl-[protein] + H2O = L-seryl-[protein] + phosphate</text>
        <dbReference type="Rhea" id="RHEA:20629"/>
        <dbReference type="Rhea" id="RHEA-COMP:9863"/>
        <dbReference type="Rhea" id="RHEA-COMP:11604"/>
        <dbReference type="ChEBI" id="CHEBI:15377"/>
        <dbReference type="ChEBI" id="CHEBI:29999"/>
        <dbReference type="ChEBI" id="CHEBI:43474"/>
        <dbReference type="ChEBI" id="CHEBI:83421"/>
        <dbReference type="EC" id="3.1.3.16"/>
    </reaction>
</comment>
<feature type="region of interest" description="Disordered" evidence="2">
    <location>
        <begin position="590"/>
        <end position="625"/>
    </location>
</feature>
<feature type="compositionally biased region" description="Low complexity" evidence="2">
    <location>
        <begin position="590"/>
        <end position="619"/>
    </location>
</feature>
<dbReference type="SUPFAM" id="SSF81606">
    <property type="entry name" value="PP2C-like"/>
    <property type="match status" value="1"/>
</dbReference>